<evidence type="ECO:0000256" key="3">
    <source>
        <dbReference type="ARBA" id="ARBA00022691"/>
    </source>
</evidence>
<reference evidence="6 7" key="1">
    <citation type="journal article" date="2018" name="IMA Fungus">
        <title>IMA Genome-F 9: Draft genome sequence of Annulohypoxylon stygium, Aspergillus mulundensis, Berkeleyomyces basicola (syn. Thielaviopsis basicola), Ceratocystis smalleyi, two Cercospora beticola strains, Coleophoma cylindrospora, Fusarium fracticaudum, Phialophora cf. hyalina, and Morchella septimelata.</title>
        <authorList>
            <person name="Wingfield B.D."/>
            <person name="Bills G.F."/>
            <person name="Dong Y."/>
            <person name="Huang W."/>
            <person name="Nel W.J."/>
            <person name="Swalarsk-Parry B.S."/>
            <person name="Vaghefi N."/>
            <person name="Wilken P.M."/>
            <person name="An Z."/>
            <person name="de Beer Z.W."/>
            <person name="De Vos L."/>
            <person name="Chen L."/>
            <person name="Duong T.A."/>
            <person name="Gao Y."/>
            <person name="Hammerbacher A."/>
            <person name="Kikkert J.R."/>
            <person name="Li Y."/>
            <person name="Li H."/>
            <person name="Li K."/>
            <person name="Li Q."/>
            <person name="Liu X."/>
            <person name="Ma X."/>
            <person name="Naidoo K."/>
            <person name="Pethybridge S.J."/>
            <person name="Sun J."/>
            <person name="Steenkamp E.T."/>
            <person name="van der Nest M.A."/>
            <person name="van Wyk S."/>
            <person name="Wingfield M.J."/>
            <person name="Xiong C."/>
            <person name="Yue Q."/>
            <person name="Zhang X."/>
        </authorList>
    </citation>
    <scope>NUCLEOTIDE SEQUENCE [LARGE SCALE GENOMIC DNA]</scope>
    <source>
        <strain evidence="6 7">BP 5553</strain>
    </source>
</reference>
<comment type="caution">
    <text evidence="6">The sequence shown here is derived from an EMBL/GenBank/DDBJ whole genome shotgun (WGS) entry which is preliminary data.</text>
</comment>
<name>A0A370TZE4_9HELO</name>
<dbReference type="InterPro" id="IPR036388">
    <property type="entry name" value="WH-like_DNA-bd_sf"/>
</dbReference>
<feature type="domain" description="O-methyltransferase C-terminal" evidence="5">
    <location>
        <begin position="230"/>
        <end position="372"/>
    </location>
</feature>
<dbReference type="PANTHER" id="PTHR43712:SF11">
    <property type="entry name" value="O-METHYLTRANSFERASE (AFU_ORTHOLOGUE AFUA_2G17820)-RELATED"/>
    <property type="match status" value="1"/>
</dbReference>
<gene>
    <name evidence="6" type="ORF">BP5553_00859</name>
</gene>
<evidence type="ECO:0000313" key="7">
    <source>
        <dbReference type="Proteomes" id="UP000254866"/>
    </source>
</evidence>
<dbReference type="Gene3D" id="1.10.10.10">
    <property type="entry name" value="Winged helix-like DNA-binding domain superfamily/Winged helix DNA-binding domain"/>
    <property type="match status" value="1"/>
</dbReference>
<evidence type="ECO:0000256" key="2">
    <source>
        <dbReference type="ARBA" id="ARBA00022679"/>
    </source>
</evidence>
<dbReference type="InterPro" id="IPR016461">
    <property type="entry name" value="COMT-like"/>
</dbReference>
<dbReference type="GO" id="GO:0032259">
    <property type="term" value="P:methylation"/>
    <property type="evidence" value="ECO:0007669"/>
    <property type="project" value="UniProtKB-KW"/>
</dbReference>
<dbReference type="GO" id="GO:0008171">
    <property type="term" value="F:O-methyltransferase activity"/>
    <property type="evidence" value="ECO:0007669"/>
    <property type="project" value="InterPro"/>
</dbReference>
<keyword evidence="1" id="KW-0489">Methyltransferase</keyword>
<dbReference type="EMBL" id="NPIC01000001">
    <property type="protein sequence ID" value="RDL40880.1"/>
    <property type="molecule type" value="Genomic_DNA"/>
</dbReference>
<dbReference type="OrthoDB" id="1535081at2759"/>
<dbReference type="PIRSF" id="PIRSF005739">
    <property type="entry name" value="O-mtase"/>
    <property type="match status" value="1"/>
</dbReference>
<organism evidence="6 7">
    <name type="scientific">Venustampulla echinocandica</name>
    <dbReference type="NCBI Taxonomy" id="2656787"/>
    <lineage>
        <taxon>Eukaryota</taxon>
        <taxon>Fungi</taxon>
        <taxon>Dikarya</taxon>
        <taxon>Ascomycota</taxon>
        <taxon>Pezizomycotina</taxon>
        <taxon>Leotiomycetes</taxon>
        <taxon>Helotiales</taxon>
        <taxon>Pleuroascaceae</taxon>
        <taxon>Venustampulla</taxon>
    </lineage>
</organism>
<dbReference type="InterPro" id="IPR036390">
    <property type="entry name" value="WH_DNA-bd_sf"/>
</dbReference>
<sequence length="397" mass="43778">MTVSELLASLNRAADSPAILTEDERKEILATCDTLRTKLENPMEATIRYVLSPIQAVALELAVDMKLFDIAASLSPDKKGFGIDDLVSRMDKEADPTLVVRVVRFMVVMGIFKEVGPGQYTSAPLAGAYVSTSPLSQCVIHMNSQSKVITSLNAYFEENGYKSPGDAYNGPFQYARNTKLHCFDWLATQPRLQNAFNVVMTIPRGGKGPKWFEIFPTSSKLQVKSPEDVLLVDIGGGIGHDLIAFKKHFPDSPGTLIVQDIPVVVDSTENLPSGIQAMKHDMFTPQPIKSAKAYYLANVLHDWPDKQALKILGNIKEAMNEDSILLISENVLPDWNVPLASAYADFVMMANFSALERTEEQFKALLENAGFELVKAWAADDAPKSDGRRLLEAVPRK</sequence>
<dbReference type="Gene3D" id="3.40.50.150">
    <property type="entry name" value="Vaccinia Virus protein VP39"/>
    <property type="match status" value="1"/>
</dbReference>
<evidence type="ECO:0000313" key="6">
    <source>
        <dbReference type="EMBL" id="RDL40880.1"/>
    </source>
</evidence>
<dbReference type="RefSeq" id="XP_031873536.1">
    <property type="nucleotide sequence ID" value="XM_032009482.1"/>
</dbReference>
<protein>
    <recommendedName>
        <fullName evidence="5">O-methyltransferase C-terminal domain-containing protein</fullName>
    </recommendedName>
</protein>
<dbReference type="InterPro" id="IPR029063">
    <property type="entry name" value="SAM-dependent_MTases_sf"/>
</dbReference>
<keyword evidence="2" id="KW-0808">Transferase</keyword>
<dbReference type="AlphaFoldDB" id="A0A370TZE4"/>
<dbReference type="SUPFAM" id="SSF46785">
    <property type="entry name" value="Winged helix' DNA-binding domain"/>
    <property type="match status" value="1"/>
</dbReference>
<dbReference type="Proteomes" id="UP000254866">
    <property type="component" value="Unassembled WGS sequence"/>
</dbReference>
<evidence type="ECO:0000259" key="5">
    <source>
        <dbReference type="Pfam" id="PF00891"/>
    </source>
</evidence>
<evidence type="ECO:0000256" key="1">
    <source>
        <dbReference type="ARBA" id="ARBA00022603"/>
    </source>
</evidence>
<keyword evidence="7" id="KW-1185">Reference proteome</keyword>
<feature type="active site" description="Proton acceptor" evidence="4">
    <location>
        <position position="301"/>
    </location>
</feature>
<dbReference type="SUPFAM" id="SSF53335">
    <property type="entry name" value="S-adenosyl-L-methionine-dependent methyltransferases"/>
    <property type="match status" value="1"/>
</dbReference>
<dbReference type="InterPro" id="IPR001077">
    <property type="entry name" value="COMT_C"/>
</dbReference>
<dbReference type="GeneID" id="43593708"/>
<keyword evidence="3" id="KW-0949">S-adenosyl-L-methionine</keyword>
<accession>A0A370TZE4</accession>
<dbReference type="PANTHER" id="PTHR43712">
    <property type="entry name" value="PUTATIVE (AFU_ORTHOLOGUE AFUA_4G14580)-RELATED"/>
    <property type="match status" value="1"/>
</dbReference>
<dbReference type="Pfam" id="PF00891">
    <property type="entry name" value="Methyltransf_2"/>
    <property type="match status" value="1"/>
</dbReference>
<proteinExistence type="predicted"/>
<dbReference type="PROSITE" id="PS51683">
    <property type="entry name" value="SAM_OMT_II"/>
    <property type="match status" value="1"/>
</dbReference>
<evidence type="ECO:0000256" key="4">
    <source>
        <dbReference type="PIRSR" id="PIRSR005739-1"/>
    </source>
</evidence>